<feature type="compositionally biased region" description="Low complexity" evidence="1">
    <location>
        <begin position="243"/>
        <end position="279"/>
    </location>
</feature>
<dbReference type="GeneID" id="19942344"/>
<feature type="region of interest" description="Disordered" evidence="1">
    <location>
        <begin position="157"/>
        <end position="297"/>
    </location>
</feature>
<keyword evidence="2" id="KW-0472">Membrane</keyword>
<feature type="region of interest" description="Disordered" evidence="1">
    <location>
        <begin position="97"/>
        <end position="135"/>
    </location>
</feature>
<dbReference type="VEuPathDB" id="FungiDB:SDRG_01617"/>
<feature type="compositionally biased region" description="Polar residues" evidence="1">
    <location>
        <begin position="331"/>
        <end position="342"/>
    </location>
</feature>
<dbReference type="InParanoid" id="T0QTZ3"/>
<feature type="transmembrane region" description="Helical" evidence="2">
    <location>
        <begin position="25"/>
        <end position="49"/>
    </location>
</feature>
<reference evidence="3 4" key="1">
    <citation type="submission" date="2012-04" db="EMBL/GenBank/DDBJ databases">
        <title>The Genome Sequence of Saprolegnia declina VS20.</title>
        <authorList>
            <consortium name="The Broad Institute Genome Sequencing Platform"/>
            <person name="Russ C."/>
            <person name="Nusbaum C."/>
            <person name="Tyler B."/>
            <person name="van West P."/>
            <person name="Dieguez-Uribeondo J."/>
            <person name="de Bruijn I."/>
            <person name="Tripathy S."/>
            <person name="Jiang R."/>
            <person name="Young S.K."/>
            <person name="Zeng Q."/>
            <person name="Gargeya S."/>
            <person name="Fitzgerald M."/>
            <person name="Haas B."/>
            <person name="Abouelleil A."/>
            <person name="Alvarado L."/>
            <person name="Arachchi H.M."/>
            <person name="Berlin A."/>
            <person name="Chapman S.B."/>
            <person name="Goldberg J."/>
            <person name="Griggs A."/>
            <person name="Gujja S."/>
            <person name="Hansen M."/>
            <person name="Howarth C."/>
            <person name="Imamovic A."/>
            <person name="Larimer J."/>
            <person name="McCowen C."/>
            <person name="Montmayeur A."/>
            <person name="Murphy C."/>
            <person name="Neiman D."/>
            <person name="Pearson M."/>
            <person name="Priest M."/>
            <person name="Roberts A."/>
            <person name="Saif S."/>
            <person name="Shea T."/>
            <person name="Sisk P."/>
            <person name="Sykes S."/>
            <person name="Wortman J."/>
            <person name="Nusbaum C."/>
            <person name="Birren B."/>
        </authorList>
    </citation>
    <scope>NUCLEOTIDE SEQUENCE [LARGE SCALE GENOMIC DNA]</scope>
    <source>
        <strain evidence="3 4">VS20</strain>
    </source>
</reference>
<evidence type="ECO:0000256" key="2">
    <source>
        <dbReference type="SAM" id="Phobius"/>
    </source>
</evidence>
<dbReference type="OrthoDB" id="79892at2759"/>
<keyword evidence="4" id="KW-1185">Reference proteome</keyword>
<gene>
    <name evidence="3" type="ORF">SDRG_01617</name>
</gene>
<dbReference type="Proteomes" id="UP000030762">
    <property type="component" value="Unassembled WGS sequence"/>
</dbReference>
<keyword evidence="2" id="KW-1133">Transmembrane helix</keyword>
<feature type="compositionally biased region" description="Polar residues" evidence="1">
    <location>
        <begin position="211"/>
        <end position="223"/>
    </location>
</feature>
<evidence type="ECO:0000313" key="3">
    <source>
        <dbReference type="EMBL" id="EQC41659.1"/>
    </source>
</evidence>
<feature type="compositionally biased region" description="Basic residues" evidence="1">
    <location>
        <begin position="106"/>
        <end position="116"/>
    </location>
</feature>
<dbReference type="AlphaFoldDB" id="T0QTZ3"/>
<feature type="region of interest" description="Disordered" evidence="1">
    <location>
        <begin position="330"/>
        <end position="395"/>
    </location>
</feature>
<keyword evidence="2" id="KW-0812">Transmembrane</keyword>
<dbReference type="OMA" id="ITIMSMR"/>
<evidence type="ECO:0000313" key="4">
    <source>
        <dbReference type="Proteomes" id="UP000030762"/>
    </source>
</evidence>
<name>T0QTZ3_SAPDV</name>
<dbReference type="eggNOG" id="ENOG502SZVS">
    <property type="taxonomic scope" value="Eukaryota"/>
</dbReference>
<dbReference type="RefSeq" id="XP_008605373.1">
    <property type="nucleotide sequence ID" value="XM_008607151.1"/>
</dbReference>
<dbReference type="EMBL" id="JH767134">
    <property type="protein sequence ID" value="EQC41659.1"/>
    <property type="molecule type" value="Genomic_DNA"/>
</dbReference>
<organism evidence="3 4">
    <name type="scientific">Saprolegnia diclina (strain VS20)</name>
    <dbReference type="NCBI Taxonomy" id="1156394"/>
    <lineage>
        <taxon>Eukaryota</taxon>
        <taxon>Sar</taxon>
        <taxon>Stramenopiles</taxon>
        <taxon>Oomycota</taxon>
        <taxon>Saprolegniomycetes</taxon>
        <taxon>Saprolegniales</taxon>
        <taxon>Saprolegniaceae</taxon>
        <taxon>Saprolegnia</taxon>
    </lineage>
</organism>
<feature type="transmembrane region" description="Helical" evidence="2">
    <location>
        <begin position="69"/>
        <end position="88"/>
    </location>
</feature>
<evidence type="ECO:0000256" key="1">
    <source>
        <dbReference type="SAM" id="MobiDB-lite"/>
    </source>
</evidence>
<accession>T0QTZ3</accession>
<protein>
    <submittedName>
        <fullName evidence="3">Uncharacterized protein</fullName>
    </submittedName>
</protein>
<proteinExistence type="predicted"/>
<sequence length="539" mass="59141">MSSLVRTALELYAEHRREKSKFKRFLSWLTFLSLSSFFFHPDGMVWVILQHALTLLHHTAALVVASNSISVVLCLVLSTFCAGALLHWRHDTRGAVQRVRTPSSKKTNKRRDRKARPAVLSPRRAPASPRITLVSPPQTPKLAEVYLSTTAKLPHLSSAQSSPVLIKSTPEQQLPEVRPANVVKRRESPRKVRSPKASMSVTTVPNPPVTKYTNEKSSSQPRQIPTPKRKTAPTIEANNAICINSTSNNNNSSNNNNNNNSSNNDSSSNNNDSSSNISTVLYPNKNDDNTKNQSENVNNCDVAPFVSASSQPCDEPQRDDDGYNVARSATDESCATETNKQSVPEIDEPPATSMDEKPAADADEPPATEKNKLVATESDDQPSQVEPSDEPQGATPEIVVPFTKVELFAFLAEPKLTVPDIRRHVASGAIDHAMVTAMLPAEFAAAKIPQLVVRMLSITIMSMRPRALSPPPSFTRSTSAHVAPPPGFAAIGTPPRTYHAPPRSRSFPVTKSPSVQELNHMYERDMERISNQMTMNVLD</sequence>